<keyword evidence="13" id="KW-0812">Transmembrane</keyword>
<dbReference type="InterPro" id="IPR000872">
    <property type="entry name" value="Tafazzin"/>
</dbReference>
<keyword evidence="9 15" id="KW-0012">Acyltransferase</keyword>
<dbReference type="EMBL" id="AP028910">
    <property type="protein sequence ID" value="BES90512.1"/>
    <property type="molecule type" value="Genomic_DNA"/>
</dbReference>
<dbReference type="PRINTS" id="PR00979">
    <property type="entry name" value="TAFAZZIN"/>
</dbReference>
<organism evidence="15 16">
    <name type="scientific">Nesidiocoris tenuis</name>
    <dbReference type="NCBI Taxonomy" id="355587"/>
    <lineage>
        <taxon>Eukaryota</taxon>
        <taxon>Metazoa</taxon>
        <taxon>Ecdysozoa</taxon>
        <taxon>Arthropoda</taxon>
        <taxon>Hexapoda</taxon>
        <taxon>Insecta</taxon>
        <taxon>Pterygota</taxon>
        <taxon>Neoptera</taxon>
        <taxon>Paraneoptera</taxon>
        <taxon>Hemiptera</taxon>
        <taxon>Heteroptera</taxon>
        <taxon>Panheteroptera</taxon>
        <taxon>Cimicomorpha</taxon>
        <taxon>Miridae</taxon>
        <taxon>Dicyphina</taxon>
        <taxon>Nesidiocoris</taxon>
    </lineage>
</organism>
<dbReference type="PANTHER" id="PTHR12497">
    <property type="entry name" value="TAZ PROTEIN TAFAZZIN"/>
    <property type="match status" value="1"/>
</dbReference>
<evidence type="ECO:0000256" key="1">
    <source>
        <dbReference type="ARBA" id="ARBA00004137"/>
    </source>
</evidence>
<sequence length="274" mass="31482">MVEGPVKTTSTYSMDWIFPTLRKPICGIYLWNIASSITVATVGLFSKILIGWLNKAKCHNRNTFSKILDKRPKDVPLITVSNHHSCFDDPGIWGCLKWKHLMNRKTIRWSLAAHDICFTNKLHSYFFLLGKCIPVIRGNGVYQDAINFCVEKLQNGEWVHVFPEGRVNMTKEFIRLKWGVGRMIYDSPVTPIVVPIWHIGMEEILPNDPPYILKTGKKVTFNFGEPINFSGLLKELRDARVNAECARKAITEKIQVELMNLKIQTEALHKLYHS</sequence>
<comment type="similarity">
    <text evidence="2 13">Belongs to the taffazin family.</text>
</comment>
<evidence type="ECO:0000256" key="12">
    <source>
        <dbReference type="ARBA" id="ARBA00049543"/>
    </source>
</evidence>
<keyword evidence="3" id="KW-0808">Transferase</keyword>
<keyword evidence="5" id="KW-0999">Mitochondrion inner membrane</keyword>
<accession>A0ABN7AGW0</accession>
<evidence type="ECO:0000256" key="11">
    <source>
        <dbReference type="ARBA" id="ARBA00047906"/>
    </source>
</evidence>
<keyword evidence="6" id="KW-0443">Lipid metabolism</keyword>
<feature type="domain" description="Phospholipid/glycerol acyltransferase" evidence="14">
    <location>
        <begin position="77"/>
        <end position="201"/>
    </location>
</feature>
<keyword evidence="4" id="KW-1000">Mitochondrion outer membrane</keyword>
<evidence type="ECO:0000256" key="2">
    <source>
        <dbReference type="ARBA" id="ARBA00010524"/>
    </source>
</evidence>
<evidence type="ECO:0000259" key="14">
    <source>
        <dbReference type="SMART" id="SM00563"/>
    </source>
</evidence>
<evidence type="ECO:0000313" key="15">
    <source>
        <dbReference type="EMBL" id="BES90512.1"/>
    </source>
</evidence>
<evidence type="ECO:0000256" key="7">
    <source>
        <dbReference type="ARBA" id="ARBA00023128"/>
    </source>
</evidence>
<dbReference type="Pfam" id="PF01553">
    <property type="entry name" value="Acyltransferase"/>
    <property type="match status" value="1"/>
</dbReference>
<evidence type="ECO:0000256" key="4">
    <source>
        <dbReference type="ARBA" id="ARBA00022787"/>
    </source>
</evidence>
<evidence type="ECO:0000256" key="5">
    <source>
        <dbReference type="ARBA" id="ARBA00022792"/>
    </source>
</evidence>
<dbReference type="InterPro" id="IPR002123">
    <property type="entry name" value="Plipid/glycerol_acylTrfase"/>
</dbReference>
<dbReference type="CDD" id="cd07989">
    <property type="entry name" value="LPLAT_AGPAT-like"/>
    <property type="match status" value="1"/>
</dbReference>
<comment type="catalytic activity">
    <reaction evidence="11">
        <text>1'-[1,2-diacyl-sn-glycero-3-phospho],3'-[1-acyl-sn-glycero-3-phospho]-glycerol + a 1,2-diacyl-sn-glycero-3-phosphocholine = a cardiolipin + a 1-acyl-sn-glycero-3-phosphocholine</text>
        <dbReference type="Rhea" id="RHEA:33731"/>
        <dbReference type="ChEBI" id="CHEBI:57643"/>
        <dbReference type="ChEBI" id="CHEBI:58168"/>
        <dbReference type="ChEBI" id="CHEBI:62237"/>
        <dbReference type="ChEBI" id="CHEBI:64743"/>
    </reaction>
    <physiologicalReaction direction="left-to-right" evidence="11">
        <dbReference type="Rhea" id="RHEA:33732"/>
    </physiologicalReaction>
    <physiologicalReaction direction="right-to-left" evidence="11">
        <dbReference type="Rhea" id="RHEA:33733"/>
    </physiologicalReaction>
</comment>
<evidence type="ECO:0000256" key="3">
    <source>
        <dbReference type="ARBA" id="ARBA00022679"/>
    </source>
</evidence>
<protein>
    <recommendedName>
        <fullName evidence="13">Tafazzin family protein</fullName>
    </recommendedName>
</protein>
<evidence type="ECO:0000256" key="10">
    <source>
        <dbReference type="ARBA" id="ARBA00024323"/>
    </source>
</evidence>
<name>A0ABN7AGW0_9HEMI</name>
<evidence type="ECO:0000256" key="6">
    <source>
        <dbReference type="ARBA" id="ARBA00023098"/>
    </source>
</evidence>
<dbReference type="SMART" id="SM00563">
    <property type="entry name" value="PlsC"/>
    <property type="match status" value="1"/>
</dbReference>
<dbReference type="SUPFAM" id="SSF69593">
    <property type="entry name" value="Glycerol-3-phosphate (1)-acyltransferase"/>
    <property type="match status" value="1"/>
</dbReference>
<keyword evidence="7" id="KW-0496">Mitochondrion</keyword>
<evidence type="ECO:0000313" key="16">
    <source>
        <dbReference type="Proteomes" id="UP001307889"/>
    </source>
</evidence>
<dbReference type="Proteomes" id="UP001307889">
    <property type="component" value="Chromosome 2"/>
</dbReference>
<gene>
    <name evidence="15" type="ORF">NTJ_03320</name>
</gene>
<keyword evidence="8 13" id="KW-0472">Membrane</keyword>
<feature type="transmembrane region" description="Helical" evidence="13">
    <location>
        <begin position="28"/>
        <end position="53"/>
    </location>
</feature>
<evidence type="ECO:0000256" key="8">
    <source>
        <dbReference type="ARBA" id="ARBA00023136"/>
    </source>
</evidence>
<keyword evidence="16" id="KW-1185">Reference proteome</keyword>
<dbReference type="PANTHER" id="PTHR12497:SF0">
    <property type="entry name" value="TAFAZZIN"/>
    <property type="match status" value="1"/>
</dbReference>
<proteinExistence type="inferred from homology"/>
<evidence type="ECO:0000256" key="9">
    <source>
        <dbReference type="ARBA" id="ARBA00023315"/>
    </source>
</evidence>
<dbReference type="GO" id="GO:0016746">
    <property type="term" value="F:acyltransferase activity"/>
    <property type="evidence" value="ECO:0007669"/>
    <property type="project" value="UniProtKB-KW"/>
</dbReference>
<reference evidence="15 16" key="1">
    <citation type="submission" date="2023-09" db="EMBL/GenBank/DDBJ databases">
        <title>Nesidiocoris tenuis whole genome shotgun sequence.</title>
        <authorList>
            <person name="Shibata T."/>
            <person name="Shimoda M."/>
            <person name="Kobayashi T."/>
            <person name="Uehara T."/>
        </authorList>
    </citation>
    <scope>NUCLEOTIDE SEQUENCE [LARGE SCALE GENOMIC DNA]</scope>
    <source>
        <strain evidence="15 16">Japan</strain>
    </source>
</reference>
<comment type="catalytic activity">
    <reaction evidence="12">
        <text>1,2-di-(9Z-octadecenoyl)-sn-glycero-3-phosphocholine + 1-hexadecanoyl-sn-glycero-3-phosphocholine = 1-hexadecanoyl-2-(9Z-octadecenoyl)-sn-glycero-3-phosphocholine + 1-(9Z-octadecenoyl)-sn-glycero-3-phosphocholine</text>
        <dbReference type="Rhea" id="RHEA:43816"/>
        <dbReference type="ChEBI" id="CHEBI:28610"/>
        <dbReference type="ChEBI" id="CHEBI:72998"/>
        <dbReference type="ChEBI" id="CHEBI:73001"/>
        <dbReference type="ChEBI" id="CHEBI:74669"/>
    </reaction>
    <physiologicalReaction direction="left-to-right" evidence="12">
        <dbReference type="Rhea" id="RHEA:43817"/>
    </physiologicalReaction>
    <physiologicalReaction direction="right-to-left" evidence="12">
        <dbReference type="Rhea" id="RHEA:43818"/>
    </physiologicalReaction>
</comment>
<evidence type="ECO:0000256" key="13">
    <source>
        <dbReference type="RuleBase" id="RU365062"/>
    </source>
</evidence>
<comment type="subcellular location">
    <subcellularLocation>
        <location evidence="1">Mitochondrion inner membrane</location>
        <topology evidence="1">Peripheral membrane protein</topology>
        <orientation evidence="1">Intermembrane side</orientation>
    </subcellularLocation>
    <subcellularLocation>
        <location evidence="10">Mitochondrion outer membrane</location>
        <topology evidence="10">Peripheral membrane protein</topology>
        <orientation evidence="10">Intermembrane side</orientation>
    </subcellularLocation>
</comment>
<keyword evidence="13" id="KW-1133">Transmembrane helix</keyword>